<dbReference type="InterPro" id="IPR002937">
    <property type="entry name" value="Amino_oxidase"/>
</dbReference>
<dbReference type="Gene3D" id="3.50.50.60">
    <property type="entry name" value="FAD/NAD(P)-binding domain"/>
    <property type="match status" value="1"/>
</dbReference>
<keyword evidence="8 11" id="KW-0274">FAD</keyword>
<evidence type="ECO:0000256" key="9">
    <source>
        <dbReference type="ARBA" id="ARBA00023002"/>
    </source>
</evidence>
<name>A0A2T0WBV4_9LACT</name>
<dbReference type="PANTHER" id="PTHR42923">
    <property type="entry name" value="PROTOPORPHYRINOGEN OXIDASE"/>
    <property type="match status" value="1"/>
</dbReference>
<dbReference type="GO" id="GO:0004729">
    <property type="term" value="F:oxygen-dependent protoporphyrinogen oxidase activity"/>
    <property type="evidence" value="ECO:0007669"/>
    <property type="project" value="UniProtKB-UniRule"/>
</dbReference>
<dbReference type="GO" id="GO:0005737">
    <property type="term" value="C:cytoplasm"/>
    <property type="evidence" value="ECO:0007669"/>
    <property type="project" value="UniProtKB-SubCell"/>
</dbReference>
<comment type="pathway">
    <text evidence="3 11">Porphyrin-containing compound metabolism; protoheme biosynthesis.</text>
</comment>
<comment type="cofactor">
    <cofactor evidence="2 11">
        <name>FAD</name>
        <dbReference type="ChEBI" id="CHEBI:57692"/>
    </cofactor>
</comment>
<reference evidence="13 14" key="1">
    <citation type="submission" date="2018-03" db="EMBL/GenBank/DDBJ databases">
        <title>Genomic Encyclopedia of Archaeal and Bacterial Type Strains, Phase II (KMG-II): from individual species to whole genera.</title>
        <authorList>
            <person name="Goeker M."/>
        </authorList>
    </citation>
    <scope>NUCLEOTIDE SEQUENCE [LARGE SCALE GENOMIC DNA]</scope>
    <source>
        <strain evidence="13 14">DSM 13175</strain>
    </source>
</reference>
<dbReference type="InterPro" id="IPR004572">
    <property type="entry name" value="Protoporphyrinogen_oxidase"/>
</dbReference>
<comment type="caution">
    <text evidence="13">The sequence shown here is derived from an EMBL/GenBank/DDBJ whole genome shotgun (WGS) entry which is preliminary data.</text>
</comment>
<keyword evidence="9 11" id="KW-0560">Oxidoreductase</keyword>
<gene>
    <name evidence="13" type="ORF">CLV38_102181</name>
</gene>
<dbReference type="RefSeq" id="WP_106190762.1">
    <property type="nucleotide sequence ID" value="NZ_PVTO01000002.1"/>
</dbReference>
<evidence type="ECO:0000256" key="7">
    <source>
        <dbReference type="ARBA" id="ARBA00022630"/>
    </source>
</evidence>
<protein>
    <recommendedName>
        <fullName evidence="6 11">Coproporphyrinogen III oxidase</fullName>
        <ecNumber evidence="5 11">1.3.3.15</ecNumber>
    </recommendedName>
</protein>
<dbReference type="Gene3D" id="1.10.3110.10">
    <property type="entry name" value="protoporphyrinogen ix oxidase, domain 3"/>
    <property type="match status" value="1"/>
</dbReference>
<evidence type="ECO:0000256" key="6">
    <source>
        <dbReference type="ARBA" id="ARBA00019046"/>
    </source>
</evidence>
<evidence type="ECO:0000256" key="2">
    <source>
        <dbReference type="ARBA" id="ARBA00001974"/>
    </source>
</evidence>
<keyword evidence="7 11" id="KW-0285">Flavoprotein</keyword>
<comment type="catalytic activity">
    <reaction evidence="1">
        <text>coproporphyrinogen III + 3 O2 = coproporphyrin III + 3 H2O2</text>
        <dbReference type="Rhea" id="RHEA:43436"/>
        <dbReference type="ChEBI" id="CHEBI:15379"/>
        <dbReference type="ChEBI" id="CHEBI:16240"/>
        <dbReference type="ChEBI" id="CHEBI:57309"/>
        <dbReference type="ChEBI" id="CHEBI:131725"/>
        <dbReference type="EC" id="1.3.3.15"/>
    </reaction>
    <physiologicalReaction direction="left-to-right" evidence="1">
        <dbReference type="Rhea" id="RHEA:43437"/>
    </physiologicalReaction>
</comment>
<sequence>MEKAKKRIAIIGSGITGLTAAYRLQQQVEKNELPYEVIVLESSIRSGGKLYTMKFGEQYIDLGAESIDTRQPEAMELIEELNLLDQLEYSRNGKPDIFAFNKLYQLDCDTYKGIPVKRTDIWKFDLVSFQGKLSFLKDTYFSRSDEGSDVTTKKYFAQRIGEEMSEYVAEPFFSKIYSSDIDEIGIKGLNEPIVALEKEHGTLTRALEAHPELKDGNGNYITFTQGLETLTKTLTEKVESSIRYSKKVTDIKKSINNTYIIDINKKEQLRVHSLIVATDSGAYNQILSDNQLSDYFKDIKMGSIGFVLFSFPKGSIKKKPKGNGVLSVRRNNSYIQSVVWLNKKWAHYADKDEELLGIYFGRSTDSIMMSLSNKQIEEAILKDLNKMLSIQEEPNYRIIKRWPNAIPHFSVNHEEKTKNLSEFLDEKYPGMYLAGNGMNGFGVNSCIKQANRASEAVLDYLENTK</sequence>
<dbReference type="GO" id="GO:0006783">
    <property type="term" value="P:heme biosynthetic process"/>
    <property type="evidence" value="ECO:0007669"/>
    <property type="project" value="UniProtKB-UniRule"/>
</dbReference>
<evidence type="ECO:0000313" key="14">
    <source>
        <dbReference type="Proteomes" id="UP000238205"/>
    </source>
</evidence>
<dbReference type="OrthoDB" id="9805195at2"/>
<evidence type="ECO:0000259" key="12">
    <source>
        <dbReference type="Pfam" id="PF01593"/>
    </source>
</evidence>
<keyword evidence="11" id="KW-0963">Cytoplasm</keyword>
<dbReference type="EMBL" id="PVTO01000002">
    <property type="protein sequence ID" value="PRY83994.1"/>
    <property type="molecule type" value="Genomic_DNA"/>
</dbReference>
<evidence type="ECO:0000256" key="8">
    <source>
        <dbReference type="ARBA" id="ARBA00022827"/>
    </source>
</evidence>
<evidence type="ECO:0000256" key="5">
    <source>
        <dbReference type="ARBA" id="ARBA00012402"/>
    </source>
</evidence>
<evidence type="ECO:0000313" key="13">
    <source>
        <dbReference type="EMBL" id="PRY83994.1"/>
    </source>
</evidence>
<evidence type="ECO:0000256" key="1">
    <source>
        <dbReference type="ARBA" id="ARBA00001755"/>
    </source>
</evidence>
<dbReference type="Pfam" id="PF01593">
    <property type="entry name" value="Amino_oxidase"/>
    <property type="match status" value="1"/>
</dbReference>
<evidence type="ECO:0000256" key="11">
    <source>
        <dbReference type="RuleBase" id="RU364052"/>
    </source>
</evidence>
<dbReference type="InterPro" id="IPR050464">
    <property type="entry name" value="Zeta_carotene_desat/Oxidored"/>
</dbReference>
<comment type="similarity">
    <text evidence="4 11">Belongs to the protoporphyrinogen/coproporphyrinogen oxidase family. Coproporphyrinogen III oxidase subfamily.</text>
</comment>
<dbReference type="Proteomes" id="UP000238205">
    <property type="component" value="Unassembled WGS sequence"/>
</dbReference>
<evidence type="ECO:0000256" key="10">
    <source>
        <dbReference type="ARBA" id="ARBA00023133"/>
    </source>
</evidence>
<comment type="function">
    <text evidence="11">Involved in coproporphyrin-dependent heme b biosynthesis. Catalyzes the oxidation of coproporphyrinogen III to coproporphyrin III.</text>
</comment>
<dbReference type="PANTHER" id="PTHR42923:SF3">
    <property type="entry name" value="PROTOPORPHYRINOGEN OXIDASE"/>
    <property type="match status" value="1"/>
</dbReference>
<feature type="domain" description="Amine oxidase" evidence="12">
    <location>
        <begin position="15"/>
        <end position="458"/>
    </location>
</feature>
<dbReference type="SUPFAM" id="SSF54373">
    <property type="entry name" value="FAD-linked reductases, C-terminal domain"/>
    <property type="match status" value="1"/>
</dbReference>
<comment type="subcellular location">
    <subcellularLocation>
        <location evidence="11">Cytoplasm</location>
    </subcellularLocation>
</comment>
<dbReference type="AlphaFoldDB" id="A0A2T0WBV4"/>
<dbReference type="Gene3D" id="3.90.660.20">
    <property type="entry name" value="Protoporphyrinogen oxidase, mitochondrial, domain 2"/>
    <property type="match status" value="1"/>
</dbReference>
<evidence type="ECO:0000256" key="3">
    <source>
        <dbReference type="ARBA" id="ARBA00004744"/>
    </source>
</evidence>
<keyword evidence="14" id="KW-1185">Reference proteome</keyword>
<dbReference type="InterPro" id="IPR036188">
    <property type="entry name" value="FAD/NAD-bd_sf"/>
</dbReference>
<keyword evidence="10 11" id="KW-0350">Heme biosynthesis</keyword>
<dbReference type="EC" id="1.3.3.15" evidence="5 11"/>
<dbReference type="UniPathway" id="UPA00252"/>
<proteinExistence type="inferred from homology"/>
<dbReference type="NCBIfam" id="TIGR00562">
    <property type="entry name" value="proto_IX_ox"/>
    <property type="match status" value="1"/>
</dbReference>
<organism evidence="13 14">
    <name type="scientific">Alkalibacterium olivapovliticus</name>
    <dbReference type="NCBI Taxonomy" id="99907"/>
    <lineage>
        <taxon>Bacteria</taxon>
        <taxon>Bacillati</taxon>
        <taxon>Bacillota</taxon>
        <taxon>Bacilli</taxon>
        <taxon>Lactobacillales</taxon>
        <taxon>Carnobacteriaceae</taxon>
        <taxon>Alkalibacterium</taxon>
    </lineage>
</organism>
<evidence type="ECO:0000256" key="4">
    <source>
        <dbReference type="ARBA" id="ARBA00008310"/>
    </source>
</evidence>
<dbReference type="SUPFAM" id="SSF51905">
    <property type="entry name" value="FAD/NAD(P)-binding domain"/>
    <property type="match status" value="1"/>
</dbReference>
<accession>A0A2T0WBV4</accession>